<reference evidence="1 2" key="2">
    <citation type="submission" date="2018-11" db="EMBL/GenBank/DDBJ databases">
        <authorList>
            <consortium name="Pathogen Informatics"/>
        </authorList>
    </citation>
    <scope>NUCLEOTIDE SEQUENCE [LARGE SCALE GENOMIC DNA]</scope>
</reference>
<evidence type="ECO:0000313" key="1">
    <source>
        <dbReference type="EMBL" id="VDN84375.1"/>
    </source>
</evidence>
<gene>
    <name evidence="1" type="ORF">BPAG_LOCUS3189</name>
</gene>
<organism evidence="3">
    <name type="scientific">Brugia pahangi</name>
    <name type="common">Filarial nematode worm</name>
    <dbReference type="NCBI Taxonomy" id="6280"/>
    <lineage>
        <taxon>Eukaryota</taxon>
        <taxon>Metazoa</taxon>
        <taxon>Ecdysozoa</taxon>
        <taxon>Nematoda</taxon>
        <taxon>Chromadorea</taxon>
        <taxon>Rhabditida</taxon>
        <taxon>Spirurina</taxon>
        <taxon>Spiruromorpha</taxon>
        <taxon>Filarioidea</taxon>
        <taxon>Onchocercidae</taxon>
        <taxon>Brugia</taxon>
    </lineage>
</organism>
<sequence length="82" mass="9158">MKSKLFLEALKLDVVMNEKQYNIIMIKCEDLSSSASLQLCIVVCAVKKDVKIISKSVIQNSLAFGSFVPITFNSNWKSAKDN</sequence>
<dbReference type="WBParaSite" id="BPAG_0000321901-mRNA-1">
    <property type="protein sequence ID" value="BPAG_0000321901-mRNA-1"/>
    <property type="gene ID" value="BPAG_0000321901"/>
</dbReference>
<dbReference type="Proteomes" id="UP000278627">
    <property type="component" value="Unassembled WGS sequence"/>
</dbReference>
<reference evidence="3" key="1">
    <citation type="submission" date="2017-02" db="UniProtKB">
        <authorList>
            <consortium name="WormBaseParasite"/>
        </authorList>
    </citation>
    <scope>IDENTIFICATION</scope>
</reference>
<accession>A0A0N4T4T9</accession>
<proteinExistence type="predicted"/>
<dbReference type="EMBL" id="UZAD01000779">
    <property type="protein sequence ID" value="VDN84375.1"/>
    <property type="molecule type" value="Genomic_DNA"/>
</dbReference>
<name>A0A0N4T4T9_BRUPA</name>
<dbReference type="AlphaFoldDB" id="A0A0N4T4T9"/>
<evidence type="ECO:0000313" key="2">
    <source>
        <dbReference type="Proteomes" id="UP000278627"/>
    </source>
</evidence>
<keyword evidence="2" id="KW-1185">Reference proteome</keyword>
<protein>
    <submittedName>
        <fullName evidence="1 3">Uncharacterized protein</fullName>
    </submittedName>
</protein>
<evidence type="ECO:0000313" key="3">
    <source>
        <dbReference type="WBParaSite" id="BPAG_0000321901-mRNA-1"/>
    </source>
</evidence>